<dbReference type="PANTHER" id="PTHR45989:SF1">
    <property type="entry name" value="TRANSLATION INITIATION FACTOR EIF-2B SUBUNIT GAMMA"/>
    <property type="match status" value="1"/>
</dbReference>
<dbReference type="GO" id="GO:0003743">
    <property type="term" value="F:translation initiation factor activity"/>
    <property type="evidence" value="ECO:0007669"/>
    <property type="project" value="UniProtKB-KW"/>
</dbReference>
<evidence type="ECO:0000256" key="6">
    <source>
        <dbReference type="ARBA" id="ARBA00044196"/>
    </source>
</evidence>
<feature type="non-terminal residue" evidence="10">
    <location>
        <position position="1"/>
    </location>
</feature>
<proteinExistence type="inferred from homology"/>
<comment type="caution">
    <text evidence="10">The sequence shown here is derived from an EMBL/GenBank/DDBJ whole genome shotgun (WGS) entry which is preliminary data.</text>
</comment>
<dbReference type="GO" id="GO:0002183">
    <property type="term" value="P:cytoplasmic translational initiation"/>
    <property type="evidence" value="ECO:0007669"/>
    <property type="project" value="TreeGrafter"/>
</dbReference>
<dbReference type="GO" id="GO:0005851">
    <property type="term" value="C:eukaryotic translation initiation factor 2B complex"/>
    <property type="evidence" value="ECO:0007669"/>
    <property type="project" value="TreeGrafter"/>
</dbReference>
<comment type="subunit">
    <text evidence="8">Component of the translation initiation factor 2B (eIF2B) complex which is a heterodecamer of two sets of five different subunits: alpha, beta, gamma, delta and epsilon. Subunits alpha, beta and delta comprise a regulatory subcomplex and subunits epsilon and gamma comprise a catalytic subcomplex. Within the complex, the hexameric regulatory complex resides at the center, with the two heterodimeric catalytic subcomplexes bound on opposite sides.</text>
</comment>
<evidence type="ECO:0000256" key="2">
    <source>
        <dbReference type="ARBA" id="ARBA00007878"/>
    </source>
</evidence>
<dbReference type="EMBL" id="JAVXUO010000341">
    <property type="protein sequence ID" value="KAK2993135.1"/>
    <property type="molecule type" value="Genomic_DNA"/>
</dbReference>
<dbReference type="InterPro" id="IPR051960">
    <property type="entry name" value="eIF2B_gamma"/>
</dbReference>
<keyword evidence="4" id="KW-0396">Initiation factor</keyword>
<evidence type="ECO:0000313" key="11">
    <source>
        <dbReference type="Proteomes" id="UP001187471"/>
    </source>
</evidence>
<name>A0AA88UPF9_9ASTE</name>
<dbReference type="InterPro" id="IPR011004">
    <property type="entry name" value="Trimer_LpxA-like_sf"/>
</dbReference>
<accession>A0AA88UPF9</accession>
<evidence type="ECO:0000256" key="4">
    <source>
        <dbReference type="ARBA" id="ARBA00022540"/>
    </source>
</evidence>
<dbReference type="SUPFAM" id="SSF53448">
    <property type="entry name" value="Nucleotide-diphospho-sugar transferases"/>
    <property type="match status" value="1"/>
</dbReference>
<evidence type="ECO:0000256" key="3">
    <source>
        <dbReference type="ARBA" id="ARBA00022490"/>
    </source>
</evidence>
<reference evidence="10" key="1">
    <citation type="submission" date="2022-12" db="EMBL/GenBank/DDBJ databases">
        <title>Draft genome assemblies for two species of Escallonia (Escalloniales).</title>
        <authorList>
            <person name="Chanderbali A."/>
            <person name="Dervinis C."/>
            <person name="Anghel I."/>
            <person name="Soltis D."/>
            <person name="Soltis P."/>
            <person name="Zapata F."/>
        </authorList>
    </citation>
    <scope>NUCLEOTIDE SEQUENCE</scope>
    <source>
        <strain evidence="10">UCBG92.1500</strain>
        <tissue evidence="10">Leaf</tissue>
    </source>
</reference>
<dbReference type="GO" id="GO:0005829">
    <property type="term" value="C:cytosol"/>
    <property type="evidence" value="ECO:0007669"/>
    <property type="project" value="UniProtKB-SubCell"/>
</dbReference>
<evidence type="ECO:0000313" key="10">
    <source>
        <dbReference type="EMBL" id="KAK2993135.1"/>
    </source>
</evidence>
<sequence>ITGVSWNFNFQHLQVAAVPEDVGTADALRAIAHHLTANDILVVSGDLICDIPPGAVAAAHRRHDAVVTAMLCSAPVSGQPDSGSSGAKDKARKPGRFNIIGLDPTKQFLLHITAGTEVEKDIRVQKSILCAAGQMEIRADLMDAHLYAFNRAVLQEVLDQKQTFQSIKLDVLPYLVRTQLSSELLFSGVRAEEHGNDTTQNDKVMLSQLLSNTSMPSFYELYASGSNGSTPLPRKTHKCCAYIASKGKYCARVNSIQSFCDINRDVIGDASYLSGYSFSTHNNIIHPSAVLGSKTTVGPQCMLGEGSQLGDKCSVKRSVIGRHCRIGSNVKVVNSVVMNHVTVGDGCSIQGSVICSNVQLQDRAVLKDCQVGAGFVVTTGSEYK</sequence>
<dbReference type="Pfam" id="PF25084">
    <property type="entry name" value="LbH_EIF2B"/>
    <property type="match status" value="1"/>
</dbReference>
<dbReference type="Proteomes" id="UP001187471">
    <property type="component" value="Unassembled WGS sequence"/>
</dbReference>
<feature type="domain" description="EIF2B subunit epsilon/gamma LbH" evidence="9">
    <location>
        <begin position="286"/>
        <end position="378"/>
    </location>
</feature>
<comment type="similarity">
    <text evidence="2">Belongs to the eIF-2B gamma/epsilon subunits family.</text>
</comment>
<evidence type="ECO:0000256" key="1">
    <source>
        <dbReference type="ARBA" id="ARBA00004514"/>
    </source>
</evidence>
<keyword evidence="5" id="KW-0648">Protein biosynthesis</keyword>
<comment type="subcellular location">
    <subcellularLocation>
        <location evidence="1">Cytoplasm</location>
        <location evidence="1">Cytosol</location>
    </subcellularLocation>
</comment>
<gene>
    <name evidence="10" type="ORF">RJ640_006822</name>
</gene>
<dbReference type="InterPro" id="IPR056764">
    <property type="entry name" value="LbH_EIF2B3/5"/>
</dbReference>
<dbReference type="PANTHER" id="PTHR45989">
    <property type="entry name" value="TRANSLATION INITIATION FACTOR EIF-2B SUBUNIT GAMMA"/>
    <property type="match status" value="1"/>
</dbReference>
<dbReference type="SUPFAM" id="SSF51161">
    <property type="entry name" value="Trimeric LpxA-like enzymes"/>
    <property type="match status" value="1"/>
</dbReference>
<feature type="non-terminal residue" evidence="10">
    <location>
        <position position="384"/>
    </location>
</feature>
<keyword evidence="11" id="KW-1185">Reference proteome</keyword>
<dbReference type="CDD" id="cd04652">
    <property type="entry name" value="LbH_eIF2B_gamma_C"/>
    <property type="match status" value="1"/>
</dbReference>
<evidence type="ECO:0000256" key="8">
    <source>
        <dbReference type="ARBA" id="ARBA00046432"/>
    </source>
</evidence>
<dbReference type="GO" id="GO:0005085">
    <property type="term" value="F:guanyl-nucleotide exchange factor activity"/>
    <property type="evidence" value="ECO:0007669"/>
    <property type="project" value="TreeGrafter"/>
</dbReference>
<dbReference type="InterPro" id="IPR029044">
    <property type="entry name" value="Nucleotide-diphossugar_trans"/>
</dbReference>
<evidence type="ECO:0000259" key="9">
    <source>
        <dbReference type="Pfam" id="PF25084"/>
    </source>
</evidence>
<evidence type="ECO:0000256" key="5">
    <source>
        <dbReference type="ARBA" id="ARBA00022917"/>
    </source>
</evidence>
<evidence type="ECO:0000256" key="7">
    <source>
        <dbReference type="ARBA" id="ARBA00044229"/>
    </source>
</evidence>
<dbReference type="Gene3D" id="2.160.10.10">
    <property type="entry name" value="Hexapeptide repeat proteins"/>
    <property type="match status" value="1"/>
</dbReference>
<dbReference type="AlphaFoldDB" id="A0AA88UPF9"/>
<organism evidence="10 11">
    <name type="scientific">Escallonia rubra</name>
    <dbReference type="NCBI Taxonomy" id="112253"/>
    <lineage>
        <taxon>Eukaryota</taxon>
        <taxon>Viridiplantae</taxon>
        <taxon>Streptophyta</taxon>
        <taxon>Embryophyta</taxon>
        <taxon>Tracheophyta</taxon>
        <taxon>Spermatophyta</taxon>
        <taxon>Magnoliopsida</taxon>
        <taxon>eudicotyledons</taxon>
        <taxon>Gunneridae</taxon>
        <taxon>Pentapetalae</taxon>
        <taxon>asterids</taxon>
        <taxon>campanulids</taxon>
        <taxon>Escalloniales</taxon>
        <taxon>Escalloniaceae</taxon>
        <taxon>Escallonia</taxon>
    </lineage>
</organism>
<protein>
    <recommendedName>
        <fullName evidence="6">Translation initiation factor eIF2B subunit gamma</fullName>
    </recommendedName>
    <alternativeName>
        <fullName evidence="7">eIF2B GDP-GTP exchange factor subunit gamma</fullName>
    </alternativeName>
</protein>
<dbReference type="Gene3D" id="3.90.550.10">
    <property type="entry name" value="Spore Coat Polysaccharide Biosynthesis Protein SpsA, Chain A"/>
    <property type="match status" value="1"/>
</dbReference>
<keyword evidence="3" id="KW-0963">Cytoplasm</keyword>